<feature type="region of interest" description="Disordered" evidence="1">
    <location>
        <begin position="1"/>
        <end position="74"/>
    </location>
</feature>
<evidence type="ECO:0000313" key="2">
    <source>
        <dbReference type="EMBL" id="TGB07572.1"/>
    </source>
</evidence>
<dbReference type="AlphaFoldDB" id="A0A4Z0H5Y5"/>
<organism evidence="2 3">
    <name type="scientific">Streptomyces palmae</name>
    <dbReference type="NCBI Taxonomy" id="1701085"/>
    <lineage>
        <taxon>Bacteria</taxon>
        <taxon>Bacillati</taxon>
        <taxon>Actinomycetota</taxon>
        <taxon>Actinomycetes</taxon>
        <taxon>Kitasatosporales</taxon>
        <taxon>Streptomycetaceae</taxon>
        <taxon>Streptomyces</taxon>
    </lineage>
</organism>
<dbReference type="RefSeq" id="WP_135339892.1">
    <property type="nucleotide sequence ID" value="NZ_JBHLTX010000025.1"/>
</dbReference>
<proteinExistence type="predicted"/>
<feature type="compositionally biased region" description="Acidic residues" evidence="1">
    <location>
        <begin position="32"/>
        <end position="41"/>
    </location>
</feature>
<name>A0A4Z0H5Y5_9ACTN</name>
<gene>
    <name evidence="2" type="ORF">E4099_16860</name>
</gene>
<dbReference type="EMBL" id="SRID01000147">
    <property type="protein sequence ID" value="TGB07572.1"/>
    <property type="molecule type" value="Genomic_DNA"/>
</dbReference>
<feature type="compositionally biased region" description="Basic residues" evidence="1">
    <location>
        <begin position="1"/>
        <end position="11"/>
    </location>
</feature>
<evidence type="ECO:0000256" key="1">
    <source>
        <dbReference type="SAM" id="MobiDB-lite"/>
    </source>
</evidence>
<accession>A0A4Z0H5Y5</accession>
<comment type="caution">
    <text evidence="2">The sequence shown here is derived from an EMBL/GenBank/DDBJ whole genome shotgun (WGS) entry which is preliminary data.</text>
</comment>
<protein>
    <submittedName>
        <fullName evidence="2">Gliding motility protein</fullName>
    </submittedName>
</protein>
<dbReference type="Proteomes" id="UP000297948">
    <property type="component" value="Unassembled WGS sequence"/>
</dbReference>
<sequence>MGVFARFRRRKSDASTEEVAASTRTEESAVADSDDAVEAAEPDGKAPAGEGVEIPKQPSADEAADSEAGESARQ</sequence>
<keyword evidence="3" id="KW-1185">Reference proteome</keyword>
<evidence type="ECO:0000313" key="3">
    <source>
        <dbReference type="Proteomes" id="UP000297948"/>
    </source>
</evidence>
<reference evidence="2 3" key="1">
    <citation type="submission" date="2019-03" db="EMBL/GenBank/DDBJ databases">
        <authorList>
            <person name="Gonzalez-Pimentel J.L."/>
        </authorList>
    </citation>
    <scope>NUCLEOTIDE SEQUENCE [LARGE SCALE GENOMIC DNA]</scope>
    <source>
        <strain evidence="2 3">JCM 31289</strain>
    </source>
</reference>